<dbReference type="EMBL" id="GBYB01010168">
    <property type="protein sequence ID" value="JAG79935.1"/>
    <property type="molecule type" value="Transcribed_RNA"/>
</dbReference>
<dbReference type="GeneID" id="105272576"/>
<dbReference type="KEGG" id="fas:105272576"/>
<accession>A0A0C9Q7M1</accession>
<protein>
    <submittedName>
        <fullName evidence="3">VWDE_2 protein</fullName>
    </submittedName>
    <submittedName>
        <fullName evidence="5">von Willebrand factor D and EGF domain-containing protein</fullName>
    </submittedName>
</protein>
<dbReference type="PANTHER" id="PTHR24047">
    <property type="entry name" value="FI01909P-RELATED"/>
    <property type="match status" value="1"/>
</dbReference>
<evidence type="ECO:0000313" key="4">
    <source>
        <dbReference type="Proteomes" id="UP000694866"/>
    </source>
</evidence>
<dbReference type="AlphaFoldDB" id="A0A0C9Q7M1"/>
<keyword evidence="4" id="KW-1185">Reference proteome</keyword>
<sequence>MVLKQLHVLVFLLVGVFFASAQNVKGGPYQQTHNEAGYCYKRIPYHEALSLYNNNATYAPAGYGQPARPNWNDSLSNGYVTVLDCCEGYRKNPATGRCESGSNSCVGGCFGGSCVRGVCTCESGWIASEGICKPFCRNPCPVNAYCFAPDYCDCKLGWEKLPNGECKPICPGGCINGDCVAPKVCQCRPGYILNQQLQRCDAVCEGGCPHGECKAPGVCSCYPGYTNPPGDRETCRPDCQPLGCDNGQCISPGMCVCNIGYIKNLANYCTPDMTLCPRGCPANAGCVAPNLCVCNPGLTMDQQTNRCVPVGGYQPGSGGYKRPGSNNQTGGYQPYPGNYNPSGGYQPGSGDYTQGNYGNVHCDRPCVNGVCMGYNICSCNPGYEQDPLDPSRTHCIPSCPGGCPNGSCSAPNRCLCNPGYVKDRSVKGSQRCIPNY</sequence>
<dbReference type="InterPro" id="IPR000742">
    <property type="entry name" value="EGF"/>
</dbReference>
<dbReference type="OrthoDB" id="10060424at2759"/>
<dbReference type="PANTHER" id="PTHR24047:SF32">
    <property type="entry name" value="FI01909P-RELATED"/>
    <property type="match status" value="1"/>
</dbReference>
<feature type="domain" description="EGF-like" evidence="2">
    <location>
        <begin position="275"/>
        <end position="308"/>
    </location>
</feature>
<proteinExistence type="predicted"/>
<feature type="domain" description="EGF-like" evidence="2">
    <location>
        <begin position="238"/>
        <end position="270"/>
    </location>
</feature>
<reference evidence="5" key="2">
    <citation type="submission" date="2025-04" db="UniProtKB">
        <authorList>
            <consortium name="RefSeq"/>
        </authorList>
    </citation>
    <scope>IDENTIFICATION</scope>
    <source>
        <strain evidence="5">USDA-PBARC FA_bdor</strain>
        <tissue evidence="5">Whole organism</tissue>
    </source>
</reference>
<dbReference type="Proteomes" id="UP000694866">
    <property type="component" value="Unplaced"/>
</dbReference>
<evidence type="ECO:0000256" key="1">
    <source>
        <dbReference type="SAM" id="SignalP"/>
    </source>
</evidence>
<evidence type="ECO:0000313" key="5">
    <source>
        <dbReference type="RefSeq" id="XP_011313066.1"/>
    </source>
</evidence>
<feature type="signal peptide" evidence="1">
    <location>
        <begin position="1"/>
        <end position="21"/>
    </location>
</feature>
<feature type="domain" description="EGF-like" evidence="2">
    <location>
        <begin position="104"/>
        <end position="133"/>
    </location>
</feature>
<organism evidence="3">
    <name type="scientific">Fopius arisanus</name>
    <dbReference type="NCBI Taxonomy" id="64838"/>
    <lineage>
        <taxon>Eukaryota</taxon>
        <taxon>Metazoa</taxon>
        <taxon>Ecdysozoa</taxon>
        <taxon>Arthropoda</taxon>
        <taxon>Hexapoda</taxon>
        <taxon>Insecta</taxon>
        <taxon>Pterygota</taxon>
        <taxon>Neoptera</taxon>
        <taxon>Endopterygota</taxon>
        <taxon>Hymenoptera</taxon>
        <taxon>Apocrita</taxon>
        <taxon>Ichneumonoidea</taxon>
        <taxon>Braconidae</taxon>
        <taxon>Opiinae</taxon>
        <taxon>Fopius</taxon>
    </lineage>
</organism>
<keyword evidence="1" id="KW-0732">Signal</keyword>
<feature type="domain" description="EGF-like" evidence="2">
    <location>
        <begin position="169"/>
        <end position="201"/>
    </location>
</feature>
<reference evidence="3" key="1">
    <citation type="submission" date="2015-01" db="EMBL/GenBank/DDBJ databases">
        <title>Transcriptome Assembly of Fopius arisanus.</title>
        <authorList>
            <person name="Geib S."/>
        </authorList>
    </citation>
    <scope>NUCLEOTIDE SEQUENCE</scope>
</reference>
<name>A0A0C9Q7M1_9HYME</name>
<evidence type="ECO:0000313" key="3">
    <source>
        <dbReference type="EMBL" id="JAG79935.1"/>
    </source>
</evidence>
<gene>
    <name evidence="3" type="primary">VWDE_2</name>
    <name evidence="5" type="synonym">LOC105272576</name>
    <name evidence="3" type="ORF">g.22189</name>
</gene>
<feature type="domain" description="EGF-like" evidence="2">
    <location>
        <begin position="361"/>
        <end position="396"/>
    </location>
</feature>
<feature type="domain" description="EGF-like" evidence="2">
    <location>
        <begin position="135"/>
        <end position="167"/>
    </location>
</feature>
<feature type="domain" description="EGF-like" evidence="2">
    <location>
        <begin position="398"/>
        <end position="433"/>
    </location>
</feature>
<dbReference type="InterPro" id="IPR053255">
    <property type="entry name" value="EGF-like_domain"/>
</dbReference>
<dbReference type="Gene3D" id="2.10.25.10">
    <property type="entry name" value="Laminin"/>
    <property type="match status" value="6"/>
</dbReference>
<dbReference type="RefSeq" id="XP_011313066.1">
    <property type="nucleotide sequence ID" value="XM_011314764.1"/>
</dbReference>
<feature type="domain" description="EGF-like" evidence="2">
    <location>
        <begin position="203"/>
        <end position="236"/>
    </location>
</feature>
<evidence type="ECO:0000259" key="2">
    <source>
        <dbReference type="SMART" id="SM00181"/>
    </source>
</evidence>
<accession>A0A9R1UAF4</accession>
<feature type="chain" id="PRO_5044541411" evidence="1">
    <location>
        <begin position="22"/>
        <end position="436"/>
    </location>
</feature>
<dbReference type="SMART" id="SM00181">
    <property type="entry name" value="EGF"/>
    <property type="match status" value="8"/>
</dbReference>